<name>A0A9W6U8Y6_9STRA</name>
<accession>A0A9W6U8Y6</accession>
<evidence type="ECO:0000259" key="3">
    <source>
        <dbReference type="Pfam" id="PF07727"/>
    </source>
</evidence>
<feature type="compositionally biased region" description="Low complexity" evidence="1">
    <location>
        <begin position="10"/>
        <end position="47"/>
    </location>
</feature>
<feature type="compositionally biased region" description="Acidic residues" evidence="1">
    <location>
        <begin position="303"/>
        <end position="322"/>
    </location>
</feature>
<protein>
    <submittedName>
        <fullName evidence="4">Unnamed protein product</fullName>
    </submittedName>
</protein>
<evidence type="ECO:0000256" key="2">
    <source>
        <dbReference type="SAM" id="Phobius"/>
    </source>
</evidence>
<keyword evidence="2" id="KW-0472">Membrane</keyword>
<dbReference type="OrthoDB" id="127120at2759"/>
<feature type="region of interest" description="Disordered" evidence="1">
    <location>
        <begin position="1"/>
        <end position="92"/>
    </location>
</feature>
<feature type="domain" description="Reverse transcriptase Ty1/copia-type" evidence="3">
    <location>
        <begin position="398"/>
        <end position="632"/>
    </location>
</feature>
<evidence type="ECO:0000256" key="1">
    <source>
        <dbReference type="SAM" id="MobiDB-lite"/>
    </source>
</evidence>
<sequence>MSTRRTNRNQGAAGPVAGAAVAQAVSTNPTATTAAQAAAANPTVAANDQPALPAAPTTNVGAPEPDDEPRPAEAGVSGEVTNDDGGEKRTAKIDLKNVKMTAFSGHPLASFEETGNALVAKFRPNLTDQEITARIYSEGKRATETYQEYADRLLQMAGGLTGGVANTANVQHALGTFLRLAWPQRKDIVQTHVRGKRGNPSGVLNDAVLFLCELSQSDGRLDDYKRRKVAGGSRGTRVDTKLKPADVKGKAASGPKSKSLRAFIGCGEDIKGVHIYTKGTSRQIFASRDVAVIDRMLFEVDPSAEEDDEFSDNVDDDVEESEQQGQYDDREGAFPSELAAVRRSQRIARRIMTHAEAFAVLSEVIREPLNLAEARRSPQWSQWKQAIDDEVNSLFANGTFEWVEPPEGVRVLDHTLQFRLKTGAEGSIERFKARLCARGDKLVWIIQFLETYAPVAGLVTVRIFFVIVAKLKMRTRPGDVPSAYVKADLDEEIYMRPVHGYAKPGDEGKVWRLPKALYGLRQAGREWNKELNTFMLDYGLKPTKGDPCLYYAYVVDSLLLVCIYVNDILVAHKEDKQRIRFMTALGERYQVKDMGTPHNFLGMKVDPPADDMVLLSQTAYIDEVLHRFAMSTTLPGAGV</sequence>
<dbReference type="AlphaFoldDB" id="A0A9W6U8Y6"/>
<organism evidence="4 5">
    <name type="scientific">Phytophthora fragariaefolia</name>
    <dbReference type="NCBI Taxonomy" id="1490495"/>
    <lineage>
        <taxon>Eukaryota</taxon>
        <taxon>Sar</taxon>
        <taxon>Stramenopiles</taxon>
        <taxon>Oomycota</taxon>
        <taxon>Peronosporomycetes</taxon>
        <taxon>Peronosporales</taxon>
        <taxon>Peronosporaceae</taxon>
        <taxon>Phytophthora</taxon>
    </lineage>
</organism>
<keyword evidence="2" id="KW-1133">Transmembrane helix</keyword>
<gene>
    <name evidence="4" type="ORF">Pfra01_000717100</name>
</gene>
<evidence type="ECO:0000313" key="4">
    <source>
        <dbReference type="EMBL" id="GMF31351.1"/>
    </source>
</evidence>
<keyword evidence="2" id="KW-0812">Transmembrane</keyword>
<reference evidence="4" key="1">
    <citation type="submission" date="2023-04" db="EMBL/GenBank/DDBJ databases">
        <title>Phytophthora fragariaefolia NBRC 109709.</title>
        <authorList>
            <person name="Ichikawa N."/>
            <person name="Sato H."/>
            <person name="Tonouchi N."/>
        </authorList>
    </citation>
    <scope>NUCLEOTIDE SEQUENCE</scope>
    <source>
        <strain evidence="4">NBRC 109709</strain>
    </source>
</reference>
<dbReference type="InterPro" id="IPR013103">
    <property type="entry name" value="RVT_2"/>
</dbReference>
<comment type="caution">
    <text evidence="4">The sequence shown here is derived from an EMBL/GenBank/DDBJ whole genome shotgun (WGS) entry which is preliminary data.</text>
</comment>
<proteinExistence type="predicted"/>
<keyword evidence="5" id="KW-1185">Reference proteome</keyword>
<dbReference type="Pfam" id="PF07727">
    <property type="entry name" value="RVT_2"/>
    <property type="match status" value="1"/>
</dbReference>
<evidence type="ECO:0000313" key="5">
    <source>
        <dbReference type="Proteomes" id="UP001165121"/>
    </source>
</evidence>
<feature type="region of interest" description="Disordered" evidence="1">
    <location>
        <begin position="303"/>
        <end position="328"/>
    </location>
</feature>
<feature type="transmembrane region" description="Helical" evidence="2">
    <location>
        <begin position="550"/>
        <end position="570"/>
    </location>
</feature>
<dbReference type="EMBL" id="BSXT01000629">
    <property type="protein sequence ID" value="GMF31351.1"/>
    <property type="molecule type" value="Genomic_DNA"/>
</dbReference>
<dbReference type="Proteomes" id="UP001165121">
    <property type="component" value="Unassembled WGS sequence"/>
</dbReference>